<dbReference type="InterPro" id="IPR018200">
    <property type="entry name" value="USP_CS"/>
</dbReference>
<keyword evidence="3" id="KW-0645">Protease</keyword>
<dbReference type="EC" id="3.4.19.12" evidence="2"/>
<dbReference type="GO" id="GO:0043161">
    <property type="term" value="P:proteasome-mediated ubiquitin-dependent protein catabolic process"/>
    <property type="evidence" value="ECO:0007669"/>
    <property type="project" value="InterPro"/>
</dbReference>
<dbReference type="GO" id="GO:0004843">
    <property type="term" value="F:cysteine-type deubiquitinase activity"/>
    <property type="evidence" value="ECO:0007669"/>
    <property type="project" value="UniProtKB-EC"/>
</dbReference>
<dbReference type="EMBL" id="ML769440">
    <property type="protein sequence ID" value="KAE9401937.1"/>
    <property type="molecule type" value="Genomic_DNA"/>
</dbReference>
<comment type="catalytic activity">
    <reaction evidence="1">
        <text>Thiol-dependent hydrolysis of ester, thioester, amide, peptide and isopeptide bonds formed by the C-terminal Gly of ubiquitin (a 76-residue protein attached to proteins as an intracellular targeting signal).</text>
        <dbReference type="EC" id="3.4.19.12"/>
    </reaction>
</comment>
<dbReference type="GO" id="GO:0016579">
    <property type="term" value="P:protein deubiquitination"/>
    <property type="evidence" value="ECO:0007669"/>
    <property type="project" value="InterPro"/>
</dbReference>
<dbReference type="PANTHER" id="PTHR43982">
    <property type="entry name" value="UBIQUITIN CARBOXYL-TERMINAL HYDROLASE"/>
    <property type="match status" value="1"/>
</dbReference>
<feature type="compositionally biased region" description="Polar residues" evidence="7">
    <location>
        <begin position="482"/>
        <end position="498"/>
    </location>
</feature>
<accession>A0A6A4HYC9</accession>
<feature type="compositionally biased region" description="Gly residues" evidence="7">
    <location>
        <begin position="1379"/>
        <end position="1388"/>
    </location>
</feature>
<dbReference type="OrthoDB" id="2420415at2759"/>
<dbReference type="InterPro" id="IPR044635">
    <property type="entry name" value="UBP14-like"/>
</dbReference>
<feature type="compositionally biased region" description="Low complexity" evidence="7">
    <location>
        <begin position="1407"/>
        <end position="1418"/>
    </location>
</feature>
<feature type="region of interest" description="Disordered" evidence="7">
    <location>
        <begin position="330"/>
        <end position="384"/>
    </location>
</feature>
<dbReference type="PROSITE" id="PS00972">
    <property type="entry name" value="USP_1"/>
    <property type="match status" value="1"/>
</dbReference>
<feature type="compositionally biased region" description="Low complexity" evidence="7">
    <location>
        <begin position="729"/>
        <end position="744"/>
    </location>
</feature>
<dbReference type="PANTHER" id="PTHR43982:SF6">
    <property type="entry name" value="UBIQUITIN CARBOXYL-TERMINAL HYDROLASE 2-RELATED"/>
    <property type="match status" value="1"/>
</dbReference>
<dbReference type="Gene3D" id="3.90.70.10">
    <property type="entry name" value="Cysteine proteinases"/>
    <property type="match status" value="2"/>
</dbReference>
<feature type="region of interest" description="Disordered" evidence="7">
    <location>
        <begin position="478"/>
        <end position="538"/>
    </location>
</feature>
<feature type="region of interest" description="Disordered" evidence="7">
    <location>
        <begin position="1341"/>
        <end position="1447"/>
    </location>
</feature>
<keyword evidence="5" id="KW-0378">Hydrolase</keyword>
<sequence length="1889" mass="204451">MDQQNPTQNAAAATPKPRRPLPHTPAASPMPPARPNTPISITPPLPARPHTPLAVNPSSSPNLGSRPATPTPTANNPISQMQPSTMSNPVSYASAASGSSSSHTPIPPSSFYGSKSTKTAYNPVPVRIPGSDAWGIPVDNDGSSDSHTPIPPSSFYGSKSTKTAYMPVPVRIPGSDAWGIPVNNDGSSDDDDDEVPPMTDADAIEDTDYLTVGPPIGTNTWWGNQSGSTDYGGGVWDNNANANIGNGNWDTDTGQWEDHTMFADFGKVDENDTMNLVPIDGRKEEEEESWWEKDKFVTLGPGLLPPVLANQIHDPEHTLFEVIVRIPDIKPSSQGSTKSTRDPPPAPTSEKPPHGSRLPSSTSTLEATGKGELGTHIPPTPSQILGAVPHPKAYYCPKDDCWVIFEASVGVPPLRKDFDSRGEVLPDIERRLKTESCVPNPGSTGAETKPKNKTHHFHYYPRAVPASKALDPPFRRGVWENASPSQGTTASTNPLISISRSTSTSSTAAGETEAEAEAMEVVTEDQAEASGGTAEDVQDENENDLLLDLYICCQCSVYCVVSPSPSSSTSPPVASSDLGSTILPPSAPLSDSSSEPTSVSKSKGSARGIPPVIPPPIWFAFIKDRLTNPNPALINPPGKDGGRKTSKELGLGGEHTLVYLIEANSYSVIQNHLWKGEGRKIKVNGPGFSKRLGWNLAAQQVLYALGFTSEQQHNEDIILRPPLIDVDLGSSGSGAPSQSGSPNSSDRERERTPSKASTPIPGLGSTPSTSSLTKSRRKGAKSSSEEVEQAQRIGRANRAKLLRAWVEIGAWLVDWKRRNAKAVSLLPSYTPFELHITLDDSVREKYQAAVGAHVDQLPRADLPDTFLMELRTLSDRWLVLGLTPESYSPDLLTFAYLAQRRCSPPQTPVFYTALMKIIHVFLRVPGEGEEGGGHAGAAGGGAERVLHDSSVLKLCIAEDLKGRWVMDDLDKAVRHLGFDGVTGMSSDSSDSSGLGSGMDVDMDLSKKKAKRKGGFLQMEYDDDVPEEFIVNAWRECVKRMAAGNSSSELPSYSAYSGGYNSYDGGGDTHMFDATSGAGAGQLILYDGSQNQNQSGGIETGQGEEDELTPRKLSDALRIIAQSRGSKTLIALWESCKSSTESPEKAYDVLEVPKEIDDGMLITVYQMRVEEQPTQLEKMQKALYMIAEIRDSTRLREFARTSRDPGEYVAPTRSDWPRGLNQLGNTCYLNSLLQYFYTIKELRASVLRMGGSAMAAISHAKATGMYLDEENDNDKGVDADMKLLSDDMLKKHRVGGRMVTRREIVRSKQFVSHLADLFHSLEYAENPAVTPSIELAKLALVTSKDEEVDDESTTTDKSGSAGGSDDTDATLVDDIPGLVLGSGGAGAGPSGSSNNANAGTSEPPPQPSGSNSNSNSTSSSPPPRSRSPTYSPTHSSSVLGKRPRDLSKQDTELIDSSSGLLGDSTSTSTLLLDASPPPDSIASLGSTTFLTAGAGGQGTSASGRITPDWAIDIDTDDVVMRDASPIRRKTPPPLPPRKPPAPVVNNDSVMMFGKQHDVAECMDNCMFQIETALLKFDDDDDSGGLGETEDDPDSEKASVTLLRPNPTNLYRNLKGVPTTHQKTDLFSHLPVNVGTDAEQGEFGFDIYDGLGRYFDDTIEYEGQRVSMEVGLVKVPPLLQVQLQRVQFNRELLQSWKSQAYVKFGETLYMDRFMDSADPDKRKRSKAIQDELNGCRERLKLLSEGKGKSTNIQPPEPAPATANPSSLDIDIDIPLVHPLPPTPPQISQEQERDILQAEMTELRTRIPQLKAELEELWQYDTSVAYELTSVFIHRGNSPSFGHYFFYSRNLPDKPDEWFKYNDEDVTEIPKEEVLRDTTGDTANPYLVGFIS</sequence>
<dbReference type="PROSITE" id="PS50235">
    <property type="entry name" value="USP_3"/>
    <property type="match status" value="1"/>
</dbReference>
<feature type="compositionally biased region" description="Polar residues" evidence="7">
    <location>
        <begin position="78"/>
        <end position="90"/>
    </location>
</feature>
<feature type="domain" description="USP" evidence="8">
    <location>
        <begin position="1217"/>
        <end position="1889"/>
    </location>
</feature>
<feature type="compositionally biased region" description="Low complexity" evidence="7">
    <location>
        <begin position="757"/>
        <end position="773"/>
    </location>
</feature>
<evidence type="ECO:0000256" key="5">
    <source>
        <dbReference type="ARBA" id="ARBA00022801"/>
    </source>
</evidence>
<feature type="region of interest" description="Disordered" evidence="7">
    <location>
        <begin position="566"/>
        <end position="608"/>
    </location>
</feature>
<name>A0A6A4HYC9_9AGAR</name>
<dbReference type="InterPro" id="IPR028889">
    <property type="entry name" value="USP"/>
</dbReference>
<evidence type="ECO:0000256" key="2">
    <source>
        <dbReference type="ARBA" id="ARBA00012759"/>
    </source>
</evidence>
<feature type="compositionally biased region" description="Polar residues" evidence="7">
    <location>
        <begin position="1087"/>
        <end position="1096"/>
    </location>
</feature>
<dbReference type="GO" id="GO:0061136">
    <property type="term" value="P:regulation of proteasomal protein catabolic process"/>
    <property type="evidence" value="ECO:0007669"/>
    <property type="project" value="TreeGrafter"/>
</dbReference>
<feature type="region of interest" description="Disordered" evidence="7">
    <location>
        <begin position="1"/>
        <end position="122"/>
    </location>
</feature>
<feature type="compositionally biased region" description="Low complexity" evidence="7">
    <location>
        <begin position="1425"/>
        <end position="1436"/>
    </location>
</feature>
<evidence type="ECO:0000259" key="8">
    <source>
        <dbReference type="PROSITE" id="PS50235"/>
    </source>
</evidence>
<evidence type="ECO:0000313" key="10">
    <source>
        <dbReference type="Proteomes" id="UP000799118"/>
    </source>
</evidence>
<feature type="compositionally biased region" description="Low complexity" evidence="7">
    <location>
        <begin position="67"/>
        <end position="77"/>
    </location>
</feature>
<evidence type="ECO:0000256" key="1">
    <source>
        <dbReference type="ARBA" id="ARBA00000707"/>
    </source>
</evidence>
<feature type="region of interest" description="Disordered" evidence="7">
    <location>
        <begin position="1087"/>
        <end position="1108"/>
    </location>
</feature>
<feature type="region of interest" description="Disordered" evidence="7">
    <location>
        <begin position="1741"/>
        <end position="1763"/>
    </location>
</feature>
<dbReference type="Pfam" id="PF13446">
    <property type="entry name" value="RPT"/>
    <property type="match status" value="1"/>
</dbReference>
<dbReference type="InterPro" id="IPR001394">
    <property type="entry name" value="Peptidase_C19_UCH"/>
</dbReference>
<evidence type="ECO:0000256" key="3">
    <source>
        <dbReference type="ARBA" id="ARBA00022670"/>
    </source>
</evidence>
<keyword evidence="4" id="KW-0833">Ubl conjugation pathway</keyword>
<dbReference type="Proteomes" id="UP000799118">
    <property type="component" value="Unassembled WGS sequence"/>
</dbReference>
<organism evidence="9 10">
    <name type="scientific">Gymnopus androsaceus JB14</name>
    <dbReference type="NCBI Taxonomy" id="1447944"/>
    <lineage>
        <taxon>Eukaryota</taxon>
        <taxon>Fungi</taxon>
        <taxon>Dikarya</taxon>
        <taxon>Basidiomycota</taxon>
        <taxon>Agaricomycotina</taxon>
        <taxon>Agaricomycetes</taxon>
        <taxon>Agaricomycetidae</taxon>
        <taxon>Agaricales</taxon>
        <taxon>Marasmiineae</taxon>
        <taxon>Omphalotaceae</taxon>
        <taxon>Gymnopus</taxon>
    </lineage>
</organism>
<feature type="compositionally biased region" description="Acidic residues" evidence="7">
    <location>
        <begin position="1577"/>
        <end position="1592"/>
    </location>
</feature>
<evidence type="ECO:0000256" key="7">
    <source>
        <dbReference type="SAM" id="MobiDB-lite"/>
    </source>
</evidence>
<keyword evidence="6" id="KW-0788">Thiol protease</keyword>
<feature type="region of interest" description="Disordered" evidence="7">
    <location>
        <begin position="728"/>
        <end position="792"/>
    </location>
</feature>
<feature type="compositionally biased region" description="Pro residues" evidence="7">
    <location>
        <begin position="28"/>
        <end position="49"/>
    </location>
</feature>
<feature type="compositionally biased region" description="Polar residues" evidence="7">
    <location>
        <begin position="111"/>
        <end position="120"/>
    </location>
</feature>
<dbReference type="GO" id="GO:0070628">
    <property type="term" value="F:proteasome binding"/>
    <property type="evidence" value="ECO:0007669"/>
    <property type="project" value="TreeGrafter"/>
</dbReference>
<feature type="compositionally biased region" description="Low complexity" evidence="7">
    <location>
        <begin position="566"/>
        <end position="576"/>
    </location>
</feature>
<proteinExistence type="predicted"/>
<evidence type="ECO:0000256" key="4">
    <source>
        <dbReference type="ARBA" id="ARBA00022786"/>
    </source>
</evidence>
<feature type="compositionally biased region" description="Low complexity" evidence="7">
    <location>
        <begin position="1389"/>
        <end position="1400"/>
    </location>
</feature>
<feature type="compositionally biased region" description="Low complexity" evidence="7">
    <location>
        <begin position="499"/>
        <end position="511"/>
    </location>
</feature>
<dbReference type="SUPFAM" id="SSF54001">
    <property type="entry name" value="Cysteine proteinases"/>
    <property type="match status" value="1"/>
</dbReference>
<reference evidence="9" key="1">
    <citation type="journal article" date="2019" name="Environ. Microbiol.">
        <title>Fungal ecological strategies reflected in gene transcription - a case study of two litter decomposers.</title>
        <authorList>
            <person name="Barbi F."/>
            <person name="Kohler A."/>
            <person name="Barry K."/>
            <person name="Baskaran P."/>
            <person name="Daum C."/>
            <person name="Fauchery L."/>
            <person name="Ihrmark K."/>
            <person name="Kuo A."/>
            <person name="LaButti K."/>
            <person name="Lipzen A."/>
            <person name="Morin E."/>
            <person name="Grigoriev I.V."/>
            <person name="Henrissat B."/>
            <person name="Lindahl B."/>
            <person name="Martin F."/>
        </authorList>
    </citation>
    <scope>NUCLEOTIDE SEQUENCE</scope>
    <source>
        <strain evidence="9">JB14</strain>
    </source>
</reference>
<evidence type="ECO:0000313" key="9">
    <source>
        <dbReference type="EMBL" id="KAE9401937.1"/>
    </source>
</evidence>
<dbReference type="InterPro" id="IPR025305">
    <property type="entry name" value="UCH_repeat_domain"/>
</dbReference>
<feature type="compositionally biased region" description="Low complexity" evidence="7">
    <location>
        <begin position="1"/>
        <end position="15"/>
    </location>
</feature>
<gene>
    <name evidence="9" type="ORF">BT96DRAFT_991604</name>
</gene>
<feature type="compositionally biased region" description="Acidic residues" evidence="7">
    <location>
        <begin position="512"/>
        <end position="527"/>
    </location>
</feature>
<feature type="compositionally biased region" description="Low complexity" evidence="7">
    <location>
        <begin position="91"/>
        <end position="104"/>
    </location>
</feature>
<feature type="region of interest" description="Disordered" evidence="7">
    <location>
        <begin position="1577"/>
        <end position="1597"/>
    </location>
</feature>
<feature type="region of interest" description="Disordered" evidence="7">
    <location>
        <begin position="176"/>
        <end position="195"/>
    </location>
</feature>
<protein>
    <recommendedName>
        <fullName evidence="2">ubiquitinyl hydrolase 1</fullName>
        <ecNumber evidence="2">3.4.19.12</ecNumber>
    </recommendedName>
</protein>
<keyword evidence="10" id="KW-1185">Reference proteome</keyword>
<evidence type="ECO:0000256" key="6">
    <source>
        <dbReference type="ARBA" id="ARBA00022807"/>
    </source>
</evidence>
<dbReference type="Pfam" id="PF00443">
    <property type="entry name" value="UCH"/>
    <property type="match status" value="2"/>
</dbReference>
<feature type="compositionally biased region" description="Low complexity" evidence="7">
    <location>
        <begin position="588"/>
        <end position="605"/>
    </location>
</feature>
<dbReference type="PROSITE" id="PS00973">
    <property type="entry name" value="USP_2"/>
    <property type="match status" value="1"/>
</dbReference>
<dbReference type="InterPro" id="IPR038765">
    <property type="entry name" value="Papain-like_cys_pep_sf"/>
</dbReference>